<dbReference type="PROSITE" id="PS50023">
    <property type="entry name" value="LIM_DOMAIN_2"/>
    <property type="match status" value="1"/>
</dbReference>
<evidence type="ECO:0000256" key="4">
    <source>
        <dbReference type="PROSITE-ProRule" id="PRU00125"/>
    </source>
</evidence>
<evidence type="ECO:0000256" key="1">
    <source>
        <dbReference type="ARBA" id="ARBA00022723"/>
    </source>
</evidence>
<dbReference type="EMBL" id="JACVVK020000031">
    <property type="protein sequence ID" value="KAK7501453.1"/>
    <property type="molecule type" value="Genomic_DNA"/>
</dbReference>
<dbReference type="InterPro" id="IPR033614">
    <property type="entry name" value="RASSF1-6"/>
</dbReference>
<dbReference type="PROSITE" id="PS50200">
    <property type="entry name" value="RA"/>
    <property type="match status" value="1"/>
</dbReference>
<keyword evidence="9" id="KW-1185">Reference proteome</keyword>
<evidence type="ECO:0000256" key="2">
    <source>
        <dbReference type="ARBA" id="ARBA00022833"/>
    </source>
</evidence>
<dbReference type="Gene3D" id="2.10.110.10">
    <property type="entry name" value="Cysteine Rich Protein"/>
    <property type="match status" value="1"/>
</dbReference>
<evidence type="ECO:0000256" key="3">
    <source>
        <dbReference type="ARBA" id="ARBA00023038"/>
    </source>
</evidence>
<keyword evidence="3 4" id="KW-0440">LIM domain</keyword>
<evidence type="ECO:0000259" key="6">
    <source>
        <dbReference type="PROSITE" id="PS50023"/>
    </source>
</evidence>
<dbReference type="AlphaFoldDB" id="A0ABD0LR05"/>
<keyword evidence="2 4" id="KW-0862">Zinc</keyword>
<evidence type="ECO:0000256" key="5">
    <source>
        <dbReference type="SAM" id="MobiDB-lite"/>
    </source>
</evidence>
<protein>
    <recommendedName>
        <fullName evidence="10">LIM zinc-binding domain-containing protein</fullName>
    </recommendedName>
</protein>
<evidence type="ECO:0008006" key="10">
    <source>
        <dbReference type="Google" id="ProtNLM"/>
    </source>
</evidence>
<dbReference type="SUPFAM" id="SSF57716">
    <property type="entry name" value="Glucocorticoid receptor-like (DNA-binding domain)"/>
    <property type="match status" value="1"/>
</dbReference>
<feature type="region of interest" description="Disordered" evidence="5">
    <location>
        <begin position="147"/>
        <end position="185"/>
    </location>
</feature>
<sequence>MTLDRRRTHTQTTTELAARESCCCRLDPERKTSLGRDWHPSCLKCTECGRVLSPGQHAEHKGKPYCHTPCYKALFGPALLGYGSNIASPANFAKKDGPAQYGHDYEDDVYKREIYSNTKISAIRRQKQRQSAPKSILNHDFSVPNSVSSTASNSLPAAANRHASADVASQSPSSASHSGHRAGLSPKLRDIVDKVQAFNSHYEGKVHHQMTVEQLPNGEVLVQGPLRIYWGLSRPIQLRQCDDIPNPPIAKWRHSLCGNIENTPQQKTSLQDIPESPKHLLSPNRQRRGIDDSVIMSPSSTDDVVMRRRPIRKFNTVAYRSDAPTKWKRASINGHIFNYDTSVFTPVLGSSTSVIADSSMPVPVVIETLLEKFK</sequence>
<feature type="domain" description="Ras-associating" evidence="7">
    <location>
        <begin position="337"/>
        <end position="374"/>
    </location>
</feature>
<dbReference type="InterPro" id="IPR001781">
    <property type="entry name" value="Znf_LIM"/>
</dbReference>
<comment type="caution">
    <text evidence="8">The sequence shown here is derived from an EMBL/GenBank/DDBJ whole genome shotgun (WGS) entry which is preliminary data.</text>
</comment>
<dbReference type="InterPro" id="IPR000159">
    <property type="entry name" value="RA_dom"/>
</dbReference>
<dbReference type="Pfam" id="PF00412">
    <property type="entry name" value="LIM"/>
    <property type="match status" value="1"/>
</dbReference>
<evidence type="ECO:0000259" key="7">
    <source>
        <dbReference type="PROSITE" id="PS50200"/>
    </source>
</evidence>
<keyword evidence="1 4" id="KW-0479">Metal-binding</keyword>
<evidence type="ECO:0000313" key="9">
    <source>
        <dbReference type="Proteomes" id="UP001519460"/>
    </source>
</evidence>
<dbReference type="Gene3D" id="3.10.20.90">
    <property type="entry name" value="Phosphatidylinositol 3-kinase Catalytic Subunit, Chain A, domain 1"/>
    <property type="match status" value="1"/>
</dbReference>
<dbReference type="GO" id="GO:0046872">
    <property type="term" value="F:metal ion binding"/>
    <property type="evidence" value="ECO:0007669"/>
    <property type="project" value="UniProtKB-KW"/>
</dbReference>
<name>A0ABD0LR05_9CAEN</name>
<reference evidence="8 9" key="1">
    <citation type="journal article" date="2023" name="Sci. Data">
        <title>Genome assembly of the Korean intertidal mud-creeper Batillaria attramentaria.</title>
        <authorList>
            <person name="Patra A.K."/>
            <person name="Ho P.T."/>
            <person name="Jun S."/>
            <person name="Lee S.J."/>
            <person name="Kim Y."/>
            <person name="Won Y.J."/>
        </authorList>
    </citation>
    <scope>NUCLEOTIDE SEQUENCE [LARGE SCALE GENOMIC DNA]</scope>
    <source>
        <strain evidence="8">Wonlab-2016</strain>
    </source>
</reference>
<gene>
    <name evidence="8" type="ORF">BaRGS_00007257</name>
</gene>
<feature type="region of interest" description="Disordered" evidence="5">
    <location>
        <begin position="122"/>
        <end position="141"/>
    </location>
</feature>
<feature type="region of interest" description="Disordered" evidence="5">
    <location>
        <begin position="266"/>
        <end position="285"/>
    </location>
</feature>
<evidence type="ECO:0000313" key="8">
    <source>
        <dbReference type="EMBL" id="KAK7501453.1"/>
    </source>
</evidence>
<dbReference type="Proteomes" id="UP001519460">
    <property type="component" value="Unassembled WGS sequence"/>
</dbReference>
<dbReference type="PANTHER" id="PTHR22738:SF15">
    <property type="entry name" value="LD40758P"/>
    <property type="match status" value="1"/>
</dbReference>
<dbReference type="PANTHER" id="PTHR22738">
    <property type="entry name" value="RASSF"/>
    <property type="match status" value="1"/>
</dbReference>
<feature type="domain" description="LIM zinc-binding" evidence="6">
    <location>
        <begin position="17"/>
        <end position="77"/>
    </location>
</feature>
<dbReference type="CDD" id="cd09401">
    <property type="entry name" value="LIM_TLP_like"/>
    <property type="match status" value="1"/>
</dbReference>
<organism evidence="8 9">
    <name type="scientific">Batillaria attramentaria</name>
    <dbReference type="NCBI Taxonomy" id="370345"/>
    <lineage>
        <taxon>Eukaryota</taxon>
        <taxon>Metazoa</taxon>
        <taxon>Spiralia</taxon>
        <taxon>Lophotrochozoa</taxon>
        <taxon>Mollusca</taxon>
        <taxon>Gastropoda</taxon>
        <taxon>Caenogastropoda</taxon>
        <taxon>Sorbeoconcha</taxon>
        <taxon>Cerithioidea</taxon>
        <taxon>Batillariidae</taxon>
        <taxon>Batillaria</taxon>
    </lineage>
</organism>
<dbReference type="SMART" id="SM00132">
    <property type="entry name" value="LIM"/>
    <property type="match status" value="1"/>
</dbReference>
<feature type="non-terminal residue" evidence="8">
    <location>
        <position position="374"/>
    </location>
</feature>
<proteinExistence type="predicted"/>
<accession>A0ABD0LR05</accession>
<feature type="compositionally biased region" description="Low complexity" evidence="5">
    <location>
        <begin position="165"/>
        <end position="185"/>
    </location>
</feature>